<keyword evidence="1" id="KW-0378">Hydrolase</keyword>
<dbReference type="Pfam" id="PF00326">
    <property type="entry name" value="Peptidase_S9"/>
    <property type="match status" value="1"/>
</dbReference>
<feature type="signal peptide" evidence="2">
    <location>
        <begin position="1"/>
        <end position="22"/>
    </location>
</feature>
<dbReference type="PANTHER" id="PTHR42776:SF27">
    <property type="entry name" value="DIPEPTIDYL PEPTIDASE FAMILY MEMBER 6"/>
    <property type="match status" value="1"/>
</dbReference>
<dbReference type="SUPFAM" id="SSF82171">
    <property type="entry name" value="DPP6 N-terminal domain-like"/>
    <property type="match status" value="1"/>
</dbReference>
<protein>
    <submittedName>
        <fullName evidence="4">S9 family peptidase</fullName>
    </submittedName>
</protein>
<accession>A0ABP7KWQ3</accession>
<keyword evidence="2" id="KW-0732">Signal</keyword>
<dbReference type="EMBL" id="BAABBM010000001">
    <property type="protein sequence ID" value="GAA3889838.1"/>
    <property type="molecule type" value="Genomic_DNA"/>
</dbReference>
<evidence type="ECO:0000313" key="5">
    <source>
        <dbReference type="Proteomes" id="UP001500827"/>
    </source>
</evidence>
<dbReference type="Gene3D" id="3.40.50.1820">
    <property type="entry name" value="alpha/beta hydrolase"/>
    <property type="match status" value="1"/>
</dbReference>
<feature type="chain" id="PRO_5046812924" evidence="2">
    <location>
        <begin position="23"/>
        <end position="642"/>
    </location>
</feature>
<feature type="domain" description="Peptidase S9 prolyl oligopeptidase catalytic" evidence="3">
    <location>
        <begin position="449"/>
        <end position="639"/>
    </location>
</feature>
<name>A0ABP7KWQ3_9SPHN</name>
<dbReference type="InterPro" id="IPR029058">
    <property type="entry name" value="AB_hydrolase_fold"/>
</dbReference>
<evidence type="ECO:0000259" key="3">
    <source>
        <dbReference type="Pfam" id="PF00326"/>
    </source>
</evidence>
<dbReference type="SUPFAM" id="SSF53474">
    <property type="entry name" value="alpha/beta-Hydrolases"/>
    <property type="match status" value="1"/>
</dbReference>
<dbReference type="Proteomes" id="UP001500827">
    <property type="component" value="Unassembled WGS sequence"/>
</dbReference>
<evidence type="ECO:0000256" key="2">
    <source>
        <dbReference type="SAM" id="SignalP"/>
    </source>
</evidence>
<dbReference type="InterPro" id="IPR001375">
    <property type="entry name" value="Peptidase_S9_cat"/>
</dbReference>
<organism evidence="4 5">
    <name type="scientific">Sphingomonas limnosediminicola</name>
    <dbReference type="NCBI Taxonomy" id="940133"/>
    <lineage>
        <taxon>Bacteria</taxon>
        <taxon>Pseudomonadati</taxon>
        <taxon>Pseudomonadota</taxon>
        <taxon>Alphaproteobacteria</taxon>
        <taxon>Sphingomonadales</taxon>
        <taxon>Sphingomonadaceae</taxon>
        <taxon>Sphingomonas</taxon>
    </lineage>
</organism>
<evidence type="ECO:0000256" key="1">
    <source>
        <dbReference type="ARBA" id="ARBA00022801"/>
    </source>
</evidence>
<gene>
    <name evidence="4" type="ORF">GCM10022276_06120</name>
</gene>
<dbReference type="PANTHER" id="PTHR42776">
    <property type="entry name" value="SERINE PEPTIDASE S9 FAMILY MEMBER"/>
    <property type="match status" value="1"/>
</dbReference>
<dbReference type="RefSeq" id="WP_344698220.1">
    <property type="nucleotide sequence ID" value="NZ_BAABBM010000001.1"/>
</dbReference>
<reference evidence="5" key="1">
    <citation type="journal article" date="2019" name="Int. J. Syst. Evol. Microbiol.">
        <title>The Global Catalogue of Microorganisms (GCM) 10K type strain sequencing project: providing services to taxonomists for standard genome sequencing and annotation.</title>
        <authorList>
            <consortium name="The Broad Institute Genomics Platform"/>
            <consortium name="The Broad Institute Genome Sequencing Center for Infectious Disease"/>
            <person name="Wu L."/>
            <person name="Ma J."/>
        </authorList>
    </citation>
    <scope>NUCLEOTIDE SEQUENCE [LARGE SCALE GENOMIC DNA]</scope>
    <source>
        <strain evidence="5">JCM 17543</strain>
    </source>
</reference>
<evidence type="ECO:0000313" key="4">
    <source>
        <dbReference type="EMBL" id="GAA3889838.1"/>
    </source>
</evidence>
<proteinExistence type="predicted"/>
<sequence length="642" mass="69758">MKMRNVLLASAIGLYMAAPTWATDLATDAKSFGARDAVIGPDLSADGSQVIYVTPGPGRKSIAVIGNLDAGKFSTIASSDGNPEQLRWCNFVSATRSVCQIGGGVKNNLFEVLSFSRLVSLNNDGSDPKLLGQTDSVYDAWLRQVDAQVVDWLDGTDNKVLVEREYVPEEGKMGTHFVRTKKGVGVDRIDVRTLRSDAVESPRDGVSNYMSDGRGHVRLMSSPDISSGGMLSGKTRYSYRTADSRDWKTLGMFEDDQFQPLAVDTDSNQLYVLKKKSGRFALYGIRMDGSMVETLVAENPRVDIDDVVRFGDGQRVIGYTYVEDKRTTVYFDPEFKALADSLSRVLPQLPLVGFVDASHDGRKLLIHAGSDSDPGRYYVFDRDKKTLTPAMVDRPELEGRALASVKPVTITAPDGTPIPAYLTLPPGKAAKGLPAVILPHGGPSSRDEWGFDWLSQFLAARGYAVLQPEYRGSAGFGDAWLNENGFRNWRTSIGDITASTKWLAAQGIADPDRTAILGWSYGGYAALQSAATQPGLYKAVVAVAPVTDLAMLKDDFRDFTISRIVDKEIGTGPHVADGSPLRHAAEIRVPVLLVHGDMDTNVKITHSQKMDAALKAAGHQSELVTFAGLDHQLRDSDARAQS</sequence>
<comment type="caution">
    <text evidence="4">The sequence shown here is derived from an EMBL/GenBank/DDBJ whole genome shotgun (WGS) entry which is preliminary data.</text>
</comment>
<keyword evidence="5" id="KW-1185">Reference proteome</keyword>